<name>A0ACB8BMR9_9AGAM</name>
<dbReference type="Proteomes" id="UP000790709">
    <property type="component" value="Unassembled WGS sequence"/>
</dbReference>
<proteinExistence type="predicted"/>
<evidence type="ECO:0000313" key="2">
    <source>
        <dbReference type="Proteomes" id="UP000790709"/>
    </source>
</evidence>
<reference evidence="1" key="1">
    <citation type="journal article" date="2021" name="New Phytol.">
        <title>Evolutionary innovations through gain and loss of genes in the ectomycorrhizal Boletales.</title>
        <authorList>
            <person name="Wu G."/>
            <person name="Miyauchi S."/>
            <person name="Morin E."/>
            <person name="Kuo A."/>
            <person name="Drula E."/>
            <person name="Varga T."/>
            <person name="Kohler A."/>
            <person name="Feng B."/>
            <person name="Cao Y."/>
            <person name="Lipzen A."/>
            <person name="Daum C."/>
            <person name="Hundley H."/>
            <person name="Pangilinan J."/>
            <person name="Johnson J."/>
            <person name="Barry K."/>
            <person name="LaButti K."/>
            <person name="Ng V."/>
            <person name="Ahrendt S."/>
            <person name="Min B."/>
            <person name="Choi I.G."/>
            <person name="Park H."/>
            <person name="Plett J.M."/>
            <person name="Magnuson J."/>
            <person name="Spatafora J.W."/>
            <person name="Nagy L.G."/>
            <person name="Henrissat B."/>
            <person name="Grigoriev I.V."/>
            <person name="Yang Z.L."/>
            <person name="Xu J."/>
            <person name="Martin F.M."/>
        </authorList>
    </citation>
    <scope>NUCLEOTIDE SEQUENCE</scope>
    <source>
        <strain evidence="1">KUC20120723A-06</strain>
    </source>
</reference>
<evidence type="ECO:0000313" key="1">
    <source>
        <dbReference type="EMBL" id="KAH7926614.1"/>
    </source>
</evidence>
<comment type="caution">
    <text evidence="1">The sequence shown here is derived from an EMBL/GenBank/DDBJ whole genome shotgun (WGS) entry which is preliminary data.</text>
</comment>
<dbReference type="EMBL" id="MU266380">
    <property type="protein sequence ID" value="KAH7926614.1"/>
    <property type="molecule type" value="Genomic_DNA"/>
</dbReference>
<accession>A0ACB8BMR9</accession>
<protein>
    <submittedName>
        <fullName evidence="1">Uncharacterized protein</fullName>
    </submittedName>
</protein>
<sequence length="225" mass="24706">MSLAKLTSLSTQTLSLLLERERLPAAPTLHLAQVTQNMRALRTGIGALAEGTGPPHPDVEQLRVQYERMRGMLGEETAAAAGIESLSFDPPPRSPSPPPLPTIDHDRKPSPEPVYEPYTDDPDAEPGILLQTQQQMMDAQDTRLDHLSHSISRQHHISLQINDELDVHTGLLEELDTDLDRTGARMSGARRRLERVARGVKGNGSTVTIASLILVLLILIVVFKT</sequence>
<organism evidence="1 2">
    <name type="scientific">Leucogyrophana mollusca</name>
    <dbReference type="NCBI Taxonomy" id="85980"/>
    <lineage>
        <taxon>Eukaryota</taxon>
        <taxon>Fungi</taxon>
        <taxon>Dikarya</taxon>
        <taxon>Basidiomycota</taxon>
        <taxon>Agaricomycotina</taxon>
        <taxon>Agaricomycetes</taxon>
        <taxon>Agaricomycetidae</taxon>
        <taxon>Boletales</taxon>
        <taxon>Boletales incertae sedis</taxon>
        <taxon>Leucogyrophana</taxon>
    </lineage>
</organism>
<keyword evidence="2" id="KW-1185">Reference proteome</keyword>
<gene>
    <name evidence="1" type="ORF">BV22DRAFT_1032747</name>
</gene>